<evidence type="ECO:0000259" key="2">
    <source>
        <dbReference type="Pfam" id="PF20150"/>
    </source>
</evidence>
<reference evidence="3" key="2">
    <citation type="submission" date="2020-11" db="EMBL/GenBank/DDBJ databases">
        <title>Whole genome sequencing of Colletotrichum sp.</title>
        <authorList>
            <person name="Li H."/>
        </authorList>
    </citation>
    <scope>NUCLEOTIDE SEQUENCE</scope>
    <source>
        <strain evidence="3">CkLH20</strain>
    </source>
</reference>
<reference evidence="3" key="1">
    <citation type="submission" date="2020-03" db="EMBL/GenBank/DDBJ databases">
        <authorList>
            <person name="He L."/>
        </authorList>
    </citation>
    <scope>NUCLEOTIDE SEQUENCE</scope>
    <source>
        <strain evidence="3">CkLH20</strain>
    </source>
</reference>
<evidence type="ECO:0000313" key="4">
    <source>
        <dbReference type="Proteomes" id="UP000781932"/>
    </source>
</evidence>
<organism evidence="3 4">
    <name type="scientific">Colletotrichum karsti</name>
    <dbReference type="NCBI Taxonomy" id="1095194"/>
    <lineage>
        <taxon>Eukaryota</taxon>
        <taxon>Fungi</taxon>
        <taxon>Dikarya</taxon>
        <taxon>Ascomycota</taxon>
        <taxon>Pezizomycotina</taxon>
        <taxon>Sordariomycetes</taxon>
        <taxon>Hypocreomycetidae</taxon>
        <taxon>Glomerellales</taxon>
        <taxon>Glomerellaceae</taxon>
        <taxon>Colletotrichum</taxon>
        <taxon>Colletotrichum boninense species complex</taxon>
    </lineage>
</organism>
<dbReference type="GeneID" id="62163785"/>
<dbReference type="OrthoDB" id="4655872at2759"/>
<dbReference type="Pfam" id="PF20150">
    <property type="entry name" value="2EXR"/>
    <property type="match status" value="1"/>
</dbReference>
<gene>
    <name evidence="3" type="ORF">CkaCkLH20_07996</name>
</gene>
<feature type="region of interest" description="Disordered" evidence="1">
    <location>
        <begin position="358"/>
        <end position="392"/>
    </location>
</feature>
<dbReference type="EMBL" id="JAATWM020000026">
    <property type="protein sequence ID" value="KAF9874433.1"/>
    <property type="molecule type" value="Genomic_DNA"/>
</dbReference>
<keyword evidence="4" id="KW-1185">Reference proteome</keyword>
<feature type="domain" description="2EXR" evidence="2">
    <location>
        <begin position="16"/>
        <end position="152"/>
    </location>
</feature>
<accession>A0A9P6HZF6</accession>
<dbReference type="InterPro" id="IPR045518">
    <property type="entry name" value="2EXR"/>
</dbReference>
<dbReference type="Proteomes" id="UP000781932">
    <property type="component" value="Unassembled WGS sequence"/>
</dbReference>
<name>A0A9P6HZF6_9PEZI</name>
<dbReference type="AlphaFoldDB" id="A0A9P6HZF6"/>
<comment type="caution">
    <text evidence="3">The sequence shown here is derived from an EMBL/GenBank/DDBJ whole genome shotgun (WGS) entry which is preliminary data.</text>
</comment>
<sequence length="435" mass="49681">MSFGIKFDIPNSARFFTPFLRLPPEIRHQIWEAAVLQPGMHWLRLHSQAEPLYPPGHVALANVAEDDSDNDALPSFSHERVPLRLRKATLEPRYPTPQADISNYVSVNRTVSILSATCSESRNVMKRLTNLPGVVKFKNGRVISFAPANDVVCLEYLTPTLFKTGGRLKLPIRCKELAKIRRVAVTYCHQWDPDSNTYLCSHCGNYHSTSRRRVHPVHLYEFIARHLPNLEAFYLVDYLILRKPRPVESEDCEMMDVDTEMVVAQKPWPSTCPDKSRARSEIDPRIYRSADRVFVEANPDDWTVKSSVFDTISWVRKRFVQYATKSKLSTHKRPKSVKFGVLACEWVYDREEISMTNPYSTAKTSQSKRRKLSRPNDASRGRIPLPSGATIRPAMEAETLPTPPLPVPWGTQASFIFGQNMHYDFDFSSAPSTDV</sequence>
<dbReference type="RefSeq" id="XP_038743894.1">
    <property type="nucleotide sequence ID" value="XM_038890711.1"/>
</dbReference>
<evidence type="ECO:0000313" key="3">
    <source>
        <dbReference type="EMBL" id="KAF9874433.1"/>
    </source>
</evidence>
<proteinExistence type="predicted"/>
<protein>
    <recommendedName>
        <fullName evidence="2">2EXR domain-containing protein</fullName>
    </recommendedName>
</protein>
<evidence type="ECO:0000256" key="1">
    <source>
        <dbReference type="SAM" id="MobiDB-lite"/>
    </source>
</evidence>